<dbReference type="AlphaFoldDB" id="A0A2V2VED8"/>
<protein>
    <submittedName>
        <fullName evidence="2">Uncharacterized protein</fullName>
    </submittedName>
</protein>
<sequence length="402" mass="44197">MSSDPFSITLKTAVNTRAPLSDRVSWRRQVKEVVSAKSALHRGIHTTYDAAYNFVPARTDPSDGNRFLSLLRSRVGAAGSGKSARLEIVTAPVAEEHLQCERKQPAVPRHSLPSQPEEELQVSSNLRFFEPVLTRHMPSEWETEQQASSRNVLPVASHGFYSTARKIEHEDDDRRSGLVGNTQRTVDIMRKRASNPLLCPAANKYHSFRPVRPPCVTDESGRPASYCLDIVDCTQLAPTTEEQLGFDMGPIARLPNTATLSQALDVQQRVITHMGTSHPLFVGTAKVMETAVPNYTGHAPCHPRNIAAIRGNDTDPLRLWSKSFMTLAEHGGGVDAGNNCKNPLVRKRGGIRAPQSKELPPKSEKGIRSTVEGSMLQATLKDTLPAEHAINQREDKALNSLA</sequence>
<dbReference type="VEuPathDB" id="TriTrypDB:Tc_MARK_8389"/>
<dbReference type="VEuPathDB" id="TriTrypDB:C4B63_188g41"/>
<dbReference type="VEuPathDB" id="TriTrypDB:BCY84_15642"/>
<organism evidence="2 3">
    <name type="scientific">Trypanosoma cruzi</name>
    <dbReference type="NCBI Taxonomy" id="5693"/>
    <lineage>
        <taxon>Eukaryota</taxon>
        <taxon>Discoba</taxon>
        <taxon>Euglenozoa</taxon>
        <taxon>Kinetoplastea</taxon>
        <taxon>Metakinetoplastina</taxon>
        <taxon>Trypanosomatida</taxon>
        <taxon>Trypanosomatidae</taxon>
        <taxon>Trypanosoma</taxon>
        <taxon>Schizotrypanum</taxon>
    </lineage>
</organism>
<dbReference type="OrthoDB" id="271683at2759"/>
<dbReference type="VEuPathDB" id="TriTrypDB:ECC02_007865"/>
<accession>A0A2V2VED8</accession>
<dbReference type="Proteomes" id="UP000246078">
    <property type="component" value="Unassembled WGS sequence"/>
</dbReference>
<dbReference type="VEuPathDB" id="TriTrypDB:TcBrA4_0031680"/>
<name>A0A2V2VED8_TRYCR</name>
<reference evidence="2 3" key="1">
    <citation type="journal article" date="2018" name="Microb. Genom.">
        <title>Expanding an expanded genome: long-read sequencing of Trypanosoma cruzi.</title>
        <authorList>
            <person name="Berna L."/>
            <person name="Rodriguez M."/>
            <person name="Chiribao M.L."/>
            <person name="Parodi-Talice A."/>
            <person name="Pita S."/>
            <person name="Rijo G."/>
            <person name="Alvarez-Valin F."/>
            <person name="Robello C."/>
        </authorList>
    </citation>
    <scope>NUCLEOTIDE SEQUENCE [LARGE SCALE GENOMIC DNA]</scope>
    <source>
        <strain evidence="2 3">TCC</strain>
    </source>
</reference>
<dbReference type="VEuPathDB" id="TriTrypDB:TcCLB.507941.120"/>
<dbReference type="VEuPathDB" id="TriTrypDB:TcG_05146"/>
<evidence type="ECO:0000256" key="1">
    <source>
        <dbReference type="SAM" id="MobiDB-lite"/>
    </source>
</evidence>
<dbReference type="VEuPathDB" id="TriTrypDB:TcCL_NonESM06307"/>
<dbReference type="EMBL" id="PRFC01000275">
    <property type="protein sequence ID" value="PWU94749.1"/>
    <property type="molecule type" value="Genomic_DNA"/>
</dbReference>
<evidence type="ECO:0000313" key="2">
    <source>
        <dbReference type="EMBL" id="PWU94749.1"/>
    </source>
</evidence>
<gene>
    <name evidence="2" type="ORF">C3747_275g65</name>
</gene>
<evidence type="ECO:0000313" key="3">
    <source>
        <dbReference type="Proteomes" id="UP000246078"/>
    </source>
</evidence>
<dbReference type="VEuPathDB" id="TriTrypDB:TCSYLVIO_009865"/>
<comment type="caution">
    <text evidence="2">The sequence shown here is derived from an EMBL/GenBank/DDBJ whole genome shotgun (WGS) entry which is preliminary data.</text>
</comment>
<dbReference type="VEuPathDB" id="TriTrypDB:C3747_275g65"/>
<proteinExistence type="predicted"/>
<feature type="region of interest" description="Disordered" evidence="1">
    <location>
        <begin position="335"/>
        <end position="368"/>
    </location>
</feature>
<dbReference type="VEuPathDB" id="TriTrypDB:TCDM_07290"/>
<dbReference type="VEuPathDB" id="TriTrypDB:TcCLB.507943.60"/>